<name>A0A7C1IDB3_9CREN</name>
<dbReference type="SMART" id="SM00470">
    <property type="entry name" value="ParB"/>
    <property type="match status" value="1"/>
</dbReference>
<reference evidence="2" key="1">
    <citation type="journal article" date="2020" name="mSystems">
        <title>Genome- and Community-Level Interaction Insights into Carbon Utilization and Element Cycling Functions of Hydrothermarchaeota in Hydrothermal Sediment.</title>
        <authorList>
            <person name="Zhou Z."/>
            <person name="Liu Y."/>
            <person name="Xu W."/>
            <person name="Pan J."/>
            <person name="Luo Z.H."/>
            <person name="Li M."/>
        </authorList>
    </citation>
    <scope>NUCLEOTIDE SEQUENCE [LARGE SCALE GENOMIC DNA]</scope>
    <source>
        <strain evidence="2">SpSt-123</strain>
    </source>
</reference>
<sequence length="168" mass="19367">MTTTQNYRYLTNLLAKLELKTCVVDIKTLRPHEEVIAEKVNQVKRDILGRGYVKYPVLVDLKTFVILDGHHRVEALKQLGFDKAPVFFVDYSKSYIIVRSFRKDFNVTKQLVVEAGLSNRLLPPKTSKHILVRIPLPSSFVPIYILSSSRYNWCLPTIEKLLTFNASN</sequence>
<evidence type="ECO:0000259" key="1">
    <source>
        <dbReference type="SMART" id="SM00470"/>
    </source>
</evidence>
<gene>
    <name evidence="2" type="ORF">ENO04_03290</name>
</gene>
<dbReference type="SUPFAM" id="SSF110849">
    <property type="entry name" value="ParB/Sulfiredoxin"/>
    <property type="match status" value="1"/>
</dbReference>
<dbReference type="InterPro" id="IPR003115">
    <property type="entry name" value="ParB_N"/>
</dbReference>
<evidence type="ECO:0000313" key="2">
    <source>
        <dbReference type="EMBL" id="HDS10630.1"/>
    </source>
</evidence>
<dbReference type="Pfam" id="PF02195">
    <property type="entry name" value="ParB_N"/>
    <property type="match status" value="1"/>
</dbReference>
<accession>A0A7C1IDB3</accession>
<protein>
    <submittedName>
        <fullName evidence="2">Transcriptional regulator</fullName>
    </submittedName>
</protein>
<organism evidence="2">
    <name type="scientific">Fervidicoccus fontis</name>
    <dbReference type="NCBI Taxonomy" id="683846"/>
    <lineage>
        <taxon>Archaea</taxon>
        <taxon>Thermoproteota</taxon>
        <taxon>Thermoprotei</taxon>
        <taxon>Fervidicoccales</taxon>
        <taxon>Fervidicoccaceae</taxon>
        <taxon>Fervidicoccus</taxon>
    </lineage>
</organism>
<comment type="caution">
    <text evidence="2">The sequence shown here is derived from an EMBL/GenBank/DDBJ whole genome shotgun (WGS) entry which is preliminary data.</text>
</comment>
<feature type="domain" description="ParB-like N-terminal" evidence="1">
    <location>
        <begin position="24"/>
        <end position="105"/>
    </location>
</feature>
<dbReference type="InterPro" id="IPR036086">
    <property type="entry name" value="ParB/Sulfiredoxin_sf"/>
</dbReference>
<dbReference type="Gene3D" id="3.90.1530.10">
    <property type="entry name" value="Conserved hypothetical protein from pyrococcus furiosus pfu- 392566-001, ParB domain"/>
    <property type="match status" value="1"/>
</dbReference>
<dbReference type="CDD" id="cd16400">
    <property type="entry name" value="ParB_Srx_like_nuclease"/>
    <property type="match status" value="1"/>
</dbReference>
<proteinExistence type="predicted"/>
<dbReference type="EMBL" id="DSDY01000102">
    <property type="protein sequence ID" value="HDS10630.1"/>
    <property type="molecule type" value="Genomic_DNA"/>
</dbReference>
<dbReference type="AlphaFoldDB" id="A0A7C1IDB3"/>